<dbReference type="Proteomes" id="UP000199663">
    <property type="component" value="Unassembled WGS sequence"/>
</dbReference>
<dbReference type="PANTHER" id="PTHR30576">
    <property type="entry name" value="COLANIC BIOSYNTHESIS UDP-GLUCOSE LIPID CARRIER TRANSFERASE"/>
    <property type="match status" value="1"/>
</dbReference>
<dbReference type="PANTHER" id="PTHR30576:SF0">
    <property type="entry name" value="UNDECAPRENYL-PHOSPHATE N-ACETYLGALACTOSAMINYL 1-PHOSPHATE TRANSFERASE-RELATED"/>
    <property type="match status" value="1"/>
</dbReference>
<keyword evidence="2" id="KW-0812">Transmembrane</keyword>
<evidence type="ECO:0000256" key="1">
    <source>
        <dbReference type="ARBA" id="ARBA00006464"/>
    </source>
</evidence>
<organism evidence="4 5">
    <name type="scientific">Rhodonellum ikkaensis</name>
    <dbReference type="NCBI Taxonomy" id="336829"/>
    <lineage>
        <taxon>Bacteria</taxon>
        <taxon>Pseudomonadati</taxon>
        <taxon>Bacteroidota</taxon>
        <taxon>Cytophagia</taxon>
        <taxon>Cytophagales</taxon>
        <taxon>Cytophagaceae</taxon>
        <taxon>Rhodonellum</taxon>
    </lineage>
</organism>
<feature type="transmembrane region" description="Helical" evidence="2">
    <location>
        <begin position="204"/>
        <end position="223"/>
    </location>
</feature>
<feature type="transmembrane region" description="Helical" evidence="2">
    <location>
        <begin position="43"/>
        <end position="65"/>
    </location>
</feature>
<evidence type="ECO:0000256" key="2">
    <source>
        <dbReference type="SAM" id="Phobius"/>
    </source>
</evidence>
<keyword evidence="4" id="KW-0808">Transferase</keyword>
<evidence type="ECO:0000313" key="4">
    <source>
        <dbReference type="EMBL" id="SDZ41446.1"/>
    </source>
</evidence>
<feature type="domain" description="Bacterial sugar transferase" evidence="3">
    <location>
        <begin position="38"/>
        <end position="222"/>
    </location>
</feature>
<dbReference type="EMBL" id="FNQC01000013">
    <property type="protein sequence ID" value="SDZ41446.1"/>
    <property type="molecule type" value="Genomic_DNA"/>
</dbReference>
<name>A0A1H3STY1_9BACT</name>
<dbReference type="GO" id="GO:0016740">
    <property type="term" value="F:transferase activity"/>
    <property type="evidence" value="ECO:0007669"/>
    <property type="project" value="UniProtKB-KW"/>
</dbReference>
<accession>A0A1H3STY1</accession>
<evidence type="ECO:0000313" key="5">
    <source>
        <dbReference type="Proteomes" id="UP000199663"/>
    </source>
</evidence>
<comment type="similarity">
    <text evidence="1">Belongs to the bacterial sugar transferase family.</text>
</comment>
<keyword evidence="2" id="KW-0472">Membrane</keyword>
<keyword evidence="2" id="KW-1133">Transmembrane helix</keyword>
<dbReference type="RefSeq" id="WP_019599029.1">
    <property type="nucleotide sequence ID" value="NZ_FNQC01000013.1"/>
</dbReference>
<proteinExistence type="inferred from homology"/>
<sequence length="229" mass="26637">MATTISKLNRINEFAINADFILNRYSINLLDSSQTFAKRIFELFLVSIFLILVASWLFPIIAIFIKLESKGPVFYKQLRHGQNNVPFYCMKFRSMKFEPSGHFKQASKDDSRVTKVGSFLRKTSLDELPQLLNVLIGEMSLVGPRPHAIPMNKEFADKIENFMFRHMVKPGITGLAQSKGFRGEINDAFDMNARLRYDLFYIKNWSLLFDIKIIFLTFYSLIFKNENAY</sequence>
<comment type="caution">
    <text evidence="4">The sequence shown here is derived from an EMBL/GenBank/DDBJ whole genome shotgun (WGS) entry which is preliminary data.</text>
</comment>
<gene>
    <name evidence="4" type="ORF">SAMN05444412_113121</name>
</gene>
<reference evidence="4 5" key="1">
    <citation type="submission" date="2016-10" db="EMBL/GenBank/DDBJ databases">
        <authorList>
            <person name="Varghese N."/>
            <person name="Submissions S."/>
        </authorList>
    </citation>
    <scope>NUCLEOTIDE SEQUENCE [LARGE SCALE GENOMIC DNA]</scope>
    <source>
        <strain evidence="4 5">DSM 17997</strain>
    </source>
</reference>
<dbReference type="Pfam" id="PF02397">
    <property type="entry name" value="Bac_transf"/>
    <property type="match status" value="1"/>
</dbReference>
<protein>
    <submittedName>
        <fullName evidence="4">Colanic acid biosysnthesis UDP-glucose lipid carrier transferase</fullName>
    </submittedName>
</protein>
<dbReference type="InterPro" id="IPR003362">
    <property type="entry name" value="Bact_transf"/>
</dbReference>
<evidence type="ECO:0000259" key="3">
    <source>
        <dbReference type="Pfam" id="PF02397"/>
    </source>
</evidence>
<keyword evidence="5" id="KW-1185">Reference proteome</keyword>